<dbReference type="STRING" id="91626.A0A0C9MJI8"/>
<dbReference type="GO" id="GO:0008757">
    <property type="term" value="F:S-adenosylmethionine-dependent methyltransferase activity"/>
    <property type="evidence" value="ECO:0007669"/>
    <property type="project" value="InterPro"/>
</dbReference>
<dbReference type="EMBL" id="DF836456">
    <property type="protein sequence ID" value="GAN07579.1"/>
    <property type="molecule type" value="Genomic_DNA"/>
</dbReference>
<feature type="domain" description="Methyltransferase type 11" evidence="4">
    <location>
        <begin position="65"/>
        <end position="153"/>
    </location>
</feature>
<dbReference type="Pfam" id="PF08241">
    <property type="entry name" value="Methyltransf_11"/>
    <property type="match status" value="1"/>
</dbReference>
<dbReference type="Gene3D" id="3.40.50.150">
    <property type="entry name" value="Vaccinia Virus protein VP39"/>
    <property type="match status" value="1"/>
</dbReference>
<evidence type="ECO:0000259" key="4">
    <source>
        <dbReference type="Pfam" id="PF08241"/>
    </source>
</evidence>
<keyword evidence="2 5" id="KW-0489">Methyltransferase</keyword>
<dbReference type="PANTHER" id="PTHR44942:SF4">
    <property type="entry name" value="METHYLTRANSFERASE TYPE 11 DOMAIN-CONTAINING PROTEIN"/>
    <property type="match status" value="1"/>
</dbReference>
<proteinExistence type="inferred from homology"/>
<evidence type="ECO:0000256" key="2">
    <source>
        <dbReference type="ARBA" id="ARBA00022603"/>
    </source>
</evidence>
<protein>
    <submittedName>
        <fullName evidence="5">Methyltransferase</fullName>
    </submittedName>
</protein>
<dbReference type="AlphaFoldDB" id="A0A0C9MJI8"/>
<name>A0A0C9MJI8_9FUNG</name>
<dbReference type="OrthoDB" id="66144at2759"/>
<evidence type="ECO:0000313" key="6">
    <source>
        <dbReference type="Proteomes" id="UP000053815"/>
    </source>
</evidence>
<dbReference type="GO" id="GO:0032259">
    <property type="term" value="P:methylation"/>
    <property type="evidence" value="ECO:0007669"/>
    <property type="project" value="UniProtKB-KW"/>
</dbReference>
<dbReference type="InterPro" id="IPR051052">
    <property type="entry name" value="Diverse_substrate_MTase"/>
</dbReference>
<evidence type="ECO:0000256" key="1">
    <source>
        <dbReference type="ARBA" id="ARBA00008361"/>
    </source>
</evidence>
<evidence type="ECO:0000256" key="3">
    <source>
        <dbReference type="ARBA" id="ARBA00022679"/>
    </source>
</evidence>
<reference evidence="5" key="1">
    <citation type="submission" date="2014-09" db="EMBL/GenBank/DDBJ databases">
        <title>Draft genome sequence of an oleaginous Mucoromycotina fungus Mucor ambiguus NBRC6742.</title>
        <authorList>
            <person name="Takeda I."/>
            <person name="Yamane N."/>
            <person name="Morita T."/>
            <person name="Tamano K."/>
            <person name="Machida M."/>
            <person name="Baker S."/>
            <person name="Koike H."/>
        </authorList>
    </citation>
    <scope>NUCLEOTIDE SEQUENCE</scope>
    <source>
        <strain evidence="5">NBRC 6742</strain>
    </source>
</reference>
<keyword evidence="6" id="KW-1185">Reference proteome</keyword>
<organism evidence="5">
    <name type="scientific">Mucor ambiguus</name>
    <dbReference type="NCBI Taxonomy" id="91626"/>
    <lineage>
        <taxon>Eukaryota</taxon>
        <taxon>Fungi</taxon>
        <taxon>Fungi incertae sedis</taxon>
        <taxon>Mucoromycota</taxon>
        <taxon>Mucoromycotina</taxon>
        <taxon>Mucoromycetes</taxon>
        <taxon>Mucorales</taxon>
        <taxon>Mucorineae</taxon>
        <taxon>Mucoraceae</taxon>
        <taxon>Mucor</taxon>
    </lineage>
</organism>
<evidence type="ECO:0000313" key="5">
    <source>
        <dbReference type="EMBL" id="GAN07579.1"/>
    </source>
</evidence>
<sequence length="276" mass="31131">MISHVSHLAVRQYSSLSSTSKSIHAVASKGFNLQTDAYAQTRPSYPEALLNKIQDILPEKASVIDLAAGTGLMTKALAAKGFNVTAVEPVEGMRNKLMEVVPGVPCIEGTSWNIPVESESQNAIVVAQAFHWFDDVKTVEEMHRVLKPGGYGILAWNLESGNRSEWVAMLRNCYEAYDSAVPQFRKMKWRQVFNTEEAKSLFALPYTSELFKHDYWVPKQDIWRRVLSKSYIASLDAPQQEALKVQLDAILKDVPTDDQNQVLYPHDSHLIYFVKK</sequence>
<keyword evidence="3 5" id="KW-0808">Transferase</keyword>
<dbReference type="Proteomes" id="UP000053815">
    <property type="component" value="Unassembled WGS sequence"/>
</dbReference>
<dbReference type="PANTHER" id="PTHR44942">
    <property type="entry name" value="METHYLTRANSF_11 DOMAIN-CONTAINING PROTEIN"/>
    <property type="match status" value="1"/>
</dbReference>
<accession>A0A0C9MJI8</accession>
<dbReference type="SUPFAM" id="SSF53335">
    <property type="entry name" value="S-adenosyl-L-methionine-dependent methyltransferases"/>
    <property type="match status" value="1"/>
</dbReference>
<comment type="similarity">
    <text evidence="1">Belongs to the methyltransferase superfamily.</text>
</comment>
<dbReference type="InterPro" id="IPR029063">
    <property type="entry name" value="SAM-dependent_MTases_sf"/>
</dbReference>
<gene>
    <name evidence="5" type="ORF">MAM1_0167d07079</name>
</gene>
<dbReference type="InterPro" id="IPR013216">
    <property type="entry name" value="Methyltransf_11"/>
</dbReference>
<dbReference type="CDD" id="cd02440">
    <property type="entry name" value="AdoMet_MTases"/>
    <property type="match status" value="1"/>
</dbReference>